<dbReference type="Proteomes" id="UP001219525">
    <property type="component" value="Unassembled WGS sequence"/>
</dbReference>
<proteinExistence type="predicted"/>
<organism evidence="2 3">
    <name type="scientific">Mycena pura</name>
    <dbReference type="NCBI Taxonomy" id="153505"/>
    <lineage>
        <taxon>Eukaryota</taxon>
        <taxon>Fungi</taxon>
        <taxon>Dikarya</taxon>
        <taxon>Basidiomycota</taxon>
        <taxon>Agaricomycotina</taxon>
        <taxon>Agaricomycetes</taxon>
        <taxon>Agaricomycetidae</taxon>
        <taxon>Agaricales</taxon>
        <taxon>Marasmiineae</taxon>
        <taxon>Mycenaceae</taxon>
        <taxon>Mycena</taxon>
    </lineage>
</organism>
<accession>A0AAD6USP7</accession>
<name>A0AAD6USP7_9AGAR</name>
<comment type="caution">
    <text evidence="2">The sequence shown here is derived from an EMBL/GenBank/DDBJ whole genome shotgun (WGS) entry which is preliminary data.</text>
</comment>
<reference evidence="2" key="1">
    <citation type="submission" date="2023-03" db="EMBL/GenBank/DDBJ databases">
        <title>Massive genome expansion in bonnet fungi (Mycena s.s.) driven by repeated elements and novel gene families across ecological guilds.</title>
        <authorList>
            <consortium name="Lawrence Berkeley National Laboratory"/>
            <person name="Harder C.B."/>
            <person name="Miyauchi S."/>
            <person name="Viragh M."/>
            <person name="Kuo A."/>
            <person name="Thoen E."/>
            <person name="Andreopoulos B."/>
            <person name="Lu D."/>
            <person name="Skrede I."/>
            <person name="Drula E."/>
            <person name="Henrissat B."/>
            <person name="Morin E."/>
            <person name="Kohler A."/>
            <person name="Barry K."/>
            <person name="LaButti K."/>
            <person name="Morin E."/>
            <person name="Salamov A."/>
            <person name="Lipzen A."/>
            <person name="Mereny Z."/>
            <person name="Hegedus B."/>
            <person name="Baldrian P."/>
            <person name="Stursova M."/>
            <person name="Weitz H."/>
            <person name="Taylor A."/>
            <person name="Grigoriev I.V."/>
            <person name="Nagy L.G."/>
            <person name="Martin F."/>
            <person name="Kauserud H."/>
        </authorList>
    </citation>
    <scope>NUCLEOTIDE SEQUENCE</scope>
    <source>
        <strain evidence="2">9144</strain>
    </source>
</reference>
<sequence length="148" mass="16270">MPLSEESPPDKIMIRQSYLAIKAHALTDRARARHVRPHRERFAYLAEAERDLGGCPSNGIHPSLSPLSALRNTVPGHGPGPLAQRAFLARMGVRARRQELRAQVTATTARPRSGRRRSDSWTLPAWAEREHAAADAGGVWPFLDAPSG</sequence>
<keyword evidence="3" id="KW-1185">Reference proteome</keyword>
<dbReference type="AlphaFoldDB" id="A0AAD6USP7"/>
<feature type="region of interest" description="Disordered" evidence="1">
    <location>
        <begin position="101"/>
        <end position="120"/>
    </location>
</feature>
<evidence type="ECO:0000313" key="2">
    <source>
        <dbReference type="EMBL" id="KAJ7193932.1"/>
    </source>
</evidence>
<dbReference type="EMBL" id="JARJCW010000103">
    <property type="protein sequence ID" value="KAJ7193932.1"/>
    <property type="molecule type" value="Genomic_DNA"/>
</dbReference>
<gene>
    <name evidence="2" type="ORF">GGX14DRAFT_405091</name>
</gene>
<evidence type="ECO:0000313" key="3">
    <source>
        <dbReference type="Proteomes" id="UP001219525"/>
    </source>
</evidence>
<evidence type="ECO:0000256" key="1">
    <source>
        <dbReference type="SAM" id="MobiDB-lite"/>
    </source>
</evidence>
<protein>
    <submittedName>
        <fullName evidence="2">Uncharacterized protein</fullName>
    </submittedName>
</protein>